<dbReference type="STRING" id="474960.SAMN05216180_1010"/>
<dbReference type="EMBL" id="FOCG01000001">
    <property type="protein sequence ID" value="SEM63792.1"/>
    <property type="molecule type" value="Genomic_DNA"/>
</dbReference>
<dbReference type="Proteomes" id="UP000199158">
    <property type="component" value="Unassembled WGS sequence"/>
</dbReference>
<reference evidence="1 2" key="1">
    <citation type="submission" date="2016-10" db="EMBL/GenBank/DDBJ databases">
        <authorList>
            <person name="de Groot N.N."/>
        </authorList>
    </citation>
    <scope>NUCLEOTIDE SEQUENCE [LARGE SCALE GENOMIC DNA]</scope>
    <source>
        <strain evidence="1 2">CGMCC 1.5070</strain>
    </source>
</reference>
<organism evidence="1 2">
    <name type="scientific">Hydrogenoanaerobacterium saccharovorans</name>
    <dbReference type="NCBI Taxonomy" id="474960"/>
    <lineage>
        <taxon>Bacteria</taxon>
        <taxon>Bacillati</taxon>
        <taxon>Bacillota</taxon>
        <taxon>Clostridia</taxon>
        <taxon>Eubacteriales</taxon>
        <taxon>Oscillospiraceae</taxon>
        <taxon>Hydrogenoanaerobacterium</taxon>
    </lineage>
</organism>
<name>A0A1H7ZYQ2_9FIRM</name>
<dbReference type="AlphaFoldDB" id="A0A1H7ZYQ2"/>
<sequence>MAVIGSWSNIVFSVSRREIKTFDSLKWNFGAKYATHEVHLKDPILEFVGTDVETISFSMLFSAFLGVNPMTEINKLHNAVRKGKVSRLIIGKKTFGKNKWVITKVENQLERYDNRGNLLAAKANVTMQAYGVR</sequence>
<dbReference type="InterPro" id="IPR009734">
    <property type="entry name" value="Myoviridae_GpU"/>
</dbReference>
<dbReference type="OrthoDB" id="9815316at2"/>
<evidence type="ECO:0000313" key="2">
    <source>
        <dbReference type="Proteomes" id="UP000199158"/>
    </source>
</evidence>
<dbReference type="RefSeq" id="WP_092752258.1">
    <property type="nucleotide sequence ID" value="NZ_FOCG01000001.1"/>
</dbReference>
<accession>A0A1H7ZYQ2</accession>
<protein>
    <submittedName>
        <fullName evidence="1">Phage P2 GpU</fullName>
    </submittedName>
</protein>
<keyword evidence="2" id="KW-1185">Reference proteome</keyword>
<dbReference type="Pfam" id="PF06995">
    <property type="entry name" value="Phage_P2_GpU"/>
    <property type="match status" value="1"/>
</dbReference>
<proteinExistence type="predicted"/>
<gene>
    <name evidence="1" type="ORF">SAMN05216180_1010</name>
</gene>
<evidence type="ECO:0000313" key="1">
    <source>
        <dbReference type="EMBL" id="SEM63792.1"/>
    </source>
</evidence>